<evidence type="ECO:0000256" key="1">
    <source>
        <dbReference type="ARBA" id="ARBA00022472"/>
    </source>
</evidence>
<dbReference type="Proteomes" id="UP000831151">
    <property type="component" value="Chromosome"/>
</dbReference>
<dbReference type="GO" id="GO:0006353">
    <property type="term" value="P:DNA-templated transcription termination"/>
    <property type="evidence" value="ECO:0007669"/>
    <property type="project" value="UniProtKB-UniRule"/>
</dbReference>
<dbReference type="FunFam" id="3.30.300.20:FF:000005">
    <property type="entry name" value="Transcription termination/antitermination protein NusA"/>
    <property type="match status" value="1"/>
</dbReference>
<evidence type="ECO:0000256" key="5">
    <source>
        <dbReference type="ARBA" id="ARBA00023015"/>
    </source>
</evidence>
<dbReference type="GO" id="GO:0003723">
    <property type="term" value="F:RNA binding"/>
    <property type="evidence" value="ECO:0007669"/>
    <property type="project" value="UniProtKB-UniRule"/>
</dbReference>
<gene>
    <name evidence="7 9" type="primary">nusA</name>
    <name evidence="9" type="ORF">M1R53_04945</name>
</gene>
<dbReference type="InterPro" id="IPR003029">
    <property type="entry name" value="S1_domain"/>
</dbReference>
<dbReference type="RefSeq" id="WP_249242189.1">
    <property type="nucleotide sequence ID" value="NZ_CP096649.1"/>
</dbReference>
<organism evidence="9 10">
    <name type="scientific">Fenollaria massiliensis</name>
    <dbReference type="NCBI Taxonomy" id="938288"/>
    <lineage>
        <taxon>Bacteria</taxon>
        <taxon>Bacillati</taxon>
        <taxon>Bacillota</taxon>
        <taxon>Clostridia</taxon>
        <taxon>Eubacteriales</taxon>
        <taxon>Fenollaria</taxon>
    </lineage>
</organism>
<dbReference type="InterPro" id="IPR030842">
    <property type="entry name" value="TF_NusA_bacterial"/>
</dbReference>
<dbReference type="PANTHER" id="PTHR22648">
    <property type="entry name" value="TRANSCRIPTION TERMINATION FACTOR NUSA"/>
    <property type="match status" value="1"/>
</dbReference>
<dbReference type="CDD" id="cd02134">
    <property type="entry name" value="KH-II_NusA_rpt1"/>
    <property type="match status" value="1"/>
</dbReference>
<keyword evidence="5 7" id="KW-0805">Transcription regulation</keyword>
<dbReference type="Pfam" id="PF13184">
    <property type="entry name" value="KH_NusA_1st"/>
    <property type="match status" value="1"/>
</dbReference>
<dbReference type="EMBL" id="CP096649">
    <property type="protein sequence ID" value="UQK58589.1"/>
    <property type="molecule type" value="Genomic_DNA"/>
</dbReference>
<dbReference type="KEGG" id="fms:M1R53_04945"/>
<accession>A0A9E7DIF0</accession>
<dbReference type="PANTHER" id="PTHR22648:SF0">
    <property type="entry name" value="TRANSCRIPTION TERMINATION_ANTITERMINATION PROTEIN NUSA"/>
    <property type="match status" value="1"/>
</dbReference>
<dbReference type="InterPro" id="IPR015946">
    <property type="entry name" value="KH_dom-like_a/b"/>
</dbReference>
<comment type="similarity">
    <text evidence="7">Belongs to the NusA family.</text>
</comment>
<evidence type="ECO:0000256" key="6">
    <source>
        <dbReference type="ARBA" id="ARBA00023163"/>
    </source>
</evidence>
<dbReference type="SUPFAM" id="SSF54814">
    <property type="entry name" value="Prokaryotic type KH domain (KH-domain type II)"/>
    <property type="match status" value="2"/>
</dbReference>
<dbReference type="Pfam" id="PF08529">
    <property type="entry name" value="NusA_N"/>
    <property type="match status" value="1"/>
</dbReference>
<dbReference type="FunFam" id="3.30.1480.10:FF:000002">
    <property type="entry name" value="Transcription termination/antitermination protein NusA"/>
    <property type="match status" value="1"/>
</dbReference>
<dbReference type="CDD" id="cd22529">
    <property type="entry name" value="KH-II_NusA_rpt2"/>
    <property type="match status" value="1"/>
</dbReference>
<evidence type="ECO:0000256" key="4">
    <source>
        <dbReference type="ARBA" id="ARBA00022884"/>
    </source>
</evidence>
<evidence type="ECO:0000256" key="3">
    <source>
        <dbReference type="ARBA" id="ARBA00022814"/>
    </source>
</evidence>
<evidence type="ECO:0000256" key="2">
    <source>
        <dbReference type="ARBA" id="ARBA00022490"/>
    </source>
</evidence>
<keyword evidence="3 7" id="KW-0889">Transcription antitermination</keyword>
<dbReference type="CDD" id="cd04455">
    <property type="entry name" value="S1_NusA"/>
    <property type="match status" value="1"/>
</dbReference>
<dbReference type="AlphaFoldDB" id="A0A9E7DIF0"/>
<comment type="subunit">
    <text evidence="7">Monomer. Binds directly to the core enzyme of the DNA-dependent RNA polymerase and to nascent RNA.</text>
</comment>
<dbReference type="SMART" id="SM00316">
    <property type="entry name" value="S1"/>
    <property type="match status" value="1"/>
</dbReference>
<dbReference type="HAMAP" id="MF_00945_B">
    <property type="entry name" value="NusA_B"/>
    <property type="match status" value="1"/>
</dbReference>
<evidence type="ECO:0000313" key="10">
    <source>
        <dbReference type="Proteomes" id="UP000831151"/>
    </source>
</evidence>
<dbReference type="InterPro" id="IPR010213">
    <property type="entry name" value="TF_NusA"/>
</dbReference>
<keyword evidence="4 7" id="KW-0694">RNA-binding</keyword>
<dbReference type="InterPro" id="IPR009019">
    <property type="entry name" value="KH_sf_prok-type"/>
</dbReference>
<feature type="domain" description="S1 motif" evidence="8">
    <location>
        <begin position="135"/>
        <end position="199"/>
    </location>
</feature>
<keyword evidence="1 7" id="KW-0806">Transcription termination</keyword>
<dbReference type="InterPro" id="IPR012340">
    <property type="entry name" value="NA-bd_OB-fold"/>
</dbReference>
<dbReference type="FunFam" id="3.30.300.20:FF:000002">
    <property type="entry name" value="Transcription termination/antitermination protein NusA"/>
    <property type="match status" value="1"/>
</dbReference>
<dbReference type="Gene3D" id="3.30.1480.10">
    <property type="entry name" value="NusA, N-terminal domain"/>
    <property type="match status" value="1"/>
</dbReference>
<keyword evidence="6 7" id="KW-0804">Transcription</keyword>
<evidence type="ECO:0000256" key="7">
    <source>
        <dbReference type="HAMAP-Rule" id="MF_00945"/>
    </source>
</evidence>
<sequence length="375" mass="42082">MNKEFIEALDELEKSKGISKDVIFDALETALVSSFRKNFQTEQNVVVDINRETGDIKLYSQKTVVDEVEDDVNEISLKDAKKISSKYKVGDTVNFEEAPKEYGRIAAQTAKQVVIQKIKDAERERIHDEFIVRQGEIITGQIQRISNKNIFIDMGKVEGIIPPSEQIPNEVYKMGDRLKLVISEIRKTSKGPQIVLSRAKAILVRRLFELEVPEISEGLIDIYSIAREAGSRSKIAVYAKDDSIDPLGACVGQKGQRVNSIVEELNGEKIDIIIYNENPEIFIKNALSPADVVSCEINEEEKSAIAIVPNSQISLAIGKQGQNVRLAARLTTWKIDIHPEDPSTFTGPTSEPYYDADNQEILNDSLIDLFRNDEE</sequence>
<proteinExistence type="inferred from homology"/>
<dbReference type="Pfam" id="PF26594">
    <property type="entry name" value="KH_NusA_2nd"/>
    <property type="match status" value="1"/>
</dbReference>
<protein>
    <recommendedName>
        <fullName evidence="7">Transcription termination/antitermination protein NusA</fullName>
    </recommendedName>
</protein>
<comment type="subcellular location">
    <subcellularLocation>
        <location evidence="7">Cytoplasm</location>
    </subcellularLocation>
</comment>
<dbReference type="Pfam" id="PF00575">
    <property type="entry name" value="S1"/>
    <property type="match status" value="1"/>
</dbReference>
<dbReference type="Gene3D" id="3.30.300.20">
    <property type="match status" value="2"/>
</dbReference>
<dbReference type="SUPFAM" id="SSF69705">
    <property type="entry name" value="Transcription factor NusA, N-terminal domain"/>
    <property type="match status" value="1"/>
</dbReference>
<evidence type="ECO:0000259" key="8">
    <source>
        <dbReference type="PROSITE" id="PS50126"/>
    </source>
</evidence>
<dbReference type="PROSITE" id="PS50084">
    <property type="entry name" value="KH_TYPE_1"/>
    <property type="match status" value="1"/>
</dbReference>
<keyword evidence="2 7" id="KW-0963">Cytoplasm</keyword>
<dbReference type="Gene3D" id="2.40.50.140">
    <property type="entry name" value="Nucleic acid-binding proteins"/>
    <property type="match status" value="1"/>
</dbReference>
<dbReference type="InterPro" id="IPR004087">
    <property type="entry name" value="KH_dom"/>
</dbReference>
<reference evidence="9" key="1">
    <citation type="submission" date="2022-04" db="EMBL/GenBank/DDBJ databases">
        <title>Complete genome sequences of Ezakiella coagulans and Fenollaria massiliensis.</title>
        <authorList>
            <person name="France M.T."/>
            <person name="Clifford J."/>
            <person name="Narina S."/>
            <person name="Rutt L."/>
            <person name="Ravel J."/>
        </authorList>
    </citation>
    <scope>NUCLEOTIDE SEQUENCE</scope>
    <source>
        <strain evidence="9">C0061C2</strain>
    </source>
</reference>
<dbReference type="GO" id="GO:0005829">
    <property type="term" value="C:cytosol"/>
    <property type="evidence" value="ECO:0007669"/>
    <property type="project" value="TreeGrafter"/>
</dbReference>
<dbReference type="InterPro" id="IPR036555">
    <property type="entry name" value="NusA_N_sf"/>
</dbReference>
<dbReference type="PROSITE" id="PS50126">
    <property type="entry name" value="S1"/>
    <property type="match status" value="1"/>
</dbReference>
<dbReference type="InterPro" id="IPR025249">
    <property type="entry name" value="TF_NusA_KH_1st"/>
</dbReference>
<dbReference type="InterPro" id="IPR013735">
    <property type="entry name" value="TF_NusA_N"/>
</dbReference>
<dbReference type="GO" id="GO:0031564">
    <property type="term" value="P:transcription antitermination"/>
    <property type="evidence" value="ECO:0007669"/>
    <property type="project" value="UniProtKB-UniRule"/>
</dbReference>
<dbReference type="InterPro" id="IPR058582">
    <property type="entry name" value="KH_NusA_2nd"/>
</dbReference>
<name>A0A9E7DIF0_9FIRM</name>
<dbReference type="SMART" id="SM00322">
    <property type="entry name" value="KH"/>
    <property type="match status" value="2"/>
</dbReference>
<dbReference type="SUPFAM" id="SSF50249">
    <property type="entry name" value="Nucleic acid-binding proteins"/>
    <property type="match status" value="1"/>
</dbReference>
<dbReference type="GO" id="GO:0003700">
    <property type="term" value="F:DNA-binding transcription factor activity"/>
    <property type="evidence" value="ECO:0007669"/>
    <property type="project" value="InterPro"/>
</dbReference>
<evidence type="ECO:0000313" key="9">
    <source>
        <dbReference type="EMBL" id="UQK58589.1"/>
    </source>
</evidence>
<dbReference type="NCBIfam" id="TIGR01953">
    <property type="entry name" value="NusA"/>
    <property type="match status" value="1"/>
</dbReference>
<keyword evidence="10" id="KW-1185">Reference proteome</keyword>
<comment type="function">
    <text evidence="7">Participates in both transcription termination and antitermination.</text>
</comment>